<evidence type="ECO:0000256" key="6">
    <source>
        <dbReference type="ARBA" id="ARBA00023319"/>
    </source>
</evidence>
<keyword evidence="3" id="KW-0963">Cytoplasm</keyword>
<keyword evidence="5" id="KW-1015">Disulfide bond</keyword>
<feature type="domain" description="Ig-like" evidence="7">
    <location>
        <begin position="309"/>
        <end position="366"/>
    </location>
</feature>
<evidence type="ECO:0000256" key="2">
    <source>
        <dbReference type="ARBA" id="ARBA00006692"/>
    </source>
</evidence>
<dbReference type="GO" id="GO:0031672">
    <property type="term" value="C:A band"/>
    <property type="evidence" value="ECO:0007669"/>
    <property type="project" value="UniProtKB-ARBA"/>
</dbReference>
<protein>
    <submittedName>
        <fullName evidence="8">Titin</fullName>
    </submittedName>
</protein>
<feature type="domain" description="Ig-like" evidence="7">
    <location>
        <begin position="1753"/>
        <end position="1842"/>
    </location>
</feature>
<dbReference type="InterPro" id="IPR013098">
    <property type="entry name" value="Ig_I-set"/>
</dbReference>
<dbReference type="InterPro" id="IPR007110">
    <property type="entry name" value="Ig-like_dom"/>
</dbReference>
<dbReference type="Pfam" id="PF13927">
    <property type="entry name" value="Ig_3"/>
    <property type="match status" value="1"/>
</dbReference>
<evidence type="ECO:0000256" key="5">
    <source>
        <dbReference type="ARBA" id="ARBA00023157"/>
    </source>
</evidence>
<feature type="domain" description="Ig-like" evidence="7">
    <location>
        <begin position="1632"/>
        <end position="1736"/>
    </location>
</feature>
<name>A0A095A0Y5_SCHHA</name>
<keyword evidence="4" id="KW-0677">Repeat</keyword>
<dbReference type="PROSITE" id="PS50835">
    <property type="entry name" value="IG_LIKE"/>
    <property type="match status" value="10"/>
</dbReference>
<reference evidence="8" key="1">
    <citation type="journal article" date="2012" name="Nat. Genet.">
        <title>Whole-genome sequence of Schistosoma haematobium.</title>
        <authorList>
            <person name="Young N.D."/>
            <person name="Jex A.R."/>
            <person name="Li B."/>
            <person name="Liu S."/>
            <person name="Yang L."/>
            <person name="Xiong Z."/>
            <person name="Li Y."/>
            <person name="Cantacessi C."/>
            <person name="Hall R.S."/>
            <person name="Xu X."/>
            <person name="Chen F."/>
            <person name="Wu X."/>
            <person name="Zerlotini A."/>
            <person name="Oliveira G."/>
            <person name="Hofmann A."/>
            <person name="Zhang G."/>
            <person name="Fang X."/>
            <person name="Kang Y."/>
            <person name="Campbell B.E."/>
            <person name="Loukas A."/>
            <person name="Ranganathan S."/>
            <person name="Rollinson D."/>
            <person name="Rinaldi G."/>
            <person name="Brindley P.J."/>
            <person name="Yang H."/>
            <person name="Wang J."/>
            <person name="Wang J."/>
            <person name="Gasser R.B."/>
        </authorList>
    </citation>
    <scope>NUCLEOTIDE SEQUENCE [LARGE SCALE GENOMIC DNA]</scope>
</reference>
<dbReference type="InterPro" id="IPR003599">
    <property type="entry name" value="Ig_sub"/>
</dbReference>
<dbReference type="Gene3D" id="2.60.40.10">
    <property type="entry name" value="Immunoglobulins"/>
    <property type="match status" value="10"/>
</dbReference>
<dbReference type="FunFam" id="2.60.40.10:FF:000107">
    <property type="entry name" value="Myosin, light chain kinase a"/>
    <property type="match status" value="3"/>
</dbReference>
<dbReference type="SUPFAM" id="SSF48726">
    <property type="entry name" value="Immunoglobulin"/>
    <property type="match status" value="10"/>
</dbReference>
<evidence type="ECO:0000259" key="7">
    <source>
        <dbReference type="PROSITE" id="PS50835"/>
    </source>
</evidence>
<sequence>MKKVKEGYSRITTGFYSEPYLITSLATVLHHLSDPRQGVVKERQKPALCRTLSYHDTMSYTDHLSAFSNQSRRRQIMHDVGVLHSRIRSSAPDMKLQLIQGEPSPTEYTGTNIDLLNVSKRHEHLETRLTTFTQETVRCRTEINLTLRLLNAVDTAQKALSQITFNLDRVKNQLPEISSENRYQIEEIRFDISEQINRGRVLADTHIPVLEQLSIQYPRPMEAKQFIQPIVNEFQSSINNLNQLSDEVRIRTEQSINLQRLQPTHVYDDQMKATTLTMPIKAKPPTIIKPLENITTEEDANPYDTNQLQVTWYKDGIPVVTPDYEVNLTENTASLKISETLNEDNAIFTCYISTPYGKAETKCTLTIIDTISPVPVNESLVQPTRNVREQKPIPELGDPPEFIKHLKSMCIDETSELVLDCQAVGLPVPILSWYRNGQLIDQNPDFKITQLAGSGILRIPQCRIMNHSGLYLCRATNPYGECSTTCQVDINPAKPPIIIQPLQNVNLKVGDRCKLTVQYKSELPVEVDWYHNDLPIQGEVGRRRITMELNNMISLHLLMVSDLEDGKYTCTVRNAAGSATTYCNVTVQPTDTRESLLPSQVTLRPTAPRRRRDLQSDSDEVFEPVKIPRIVQSPIGVTEEQVIPVSAVKGAYPKYTQRAVSVPPTTTASVTWLKNGIPLARSNSYVTKEIGQYHCLIFYDVFLDDQGEYTCVAENPYGRAFSSCRMDVEPICEDEQPTDSEPTLVKPLPPSLSVVEGGSVELTCQFTGRPIPSIVWLKDGKQPQSSINFQTFQDSGFARLYIPKVEKDKTGLYEAVATNPLERLEEVVLECSVVGVPTPIVYWTHNGIIIRPDDQRYTVGQGPGPNDHCLIIRRPGPESAGRYQAIAENLHGRVTCSAFISPIGYSQTIIKRPPSTMSLTRHTVTRQICPRETSLPPSPASTAPIISPQSFATVQLPLSPVRFQRETSAPPSQYYLTRHHLQIRPRQPTPPIQLTFALPRKEQSLSRTEIIRPIDSQLKLQGQVKHYSSTQHLYKKQITPIVPNIETRYSRRVASQPRLSPGYSSEEEHEHSMSVVPMVRHYKTRMERNLVSRPYIMSGYSSVKEHKRTLHITPMRREYQTSLEHNLPARPILEKGYAAEEGREYEMNVVPIVPHTDYKTELTTDIYSKPELTPGYTTETEHIRSFEITPMVPEYHTKMERKIASHPILEAGYSSEEEHEHKLDIIPMTTSYKTELNTDVSSKPELMPGYAVETKHPIKLEVTPIVPEYRTELDTKVASHPHLEEGYTSEGEHEHQMELIPLVPEYKTQLSTDLSAKTEVISGYESRLHYEKTYLMETQLKQYETAISTHLPSRPSLTSIFESTFEHETNMNVVPVVPQIEHHKSQWIADFYARYRPVDVIVEVPIPPEFVKPLANVVADEGACVVIEGLVNGTPQPKISWYRSGRQLSDGPDFRLDYTNNRVRLTLSEVSEYTCEAENIAGRAQSTANLIVRGRLMTPRFIKGLENQIIYERESVRLIVKVDGHPPPTVTWTRDGHEITSSPNYLLECEGNGIYALNIPEAFFENSGRYAVIAENPAGKCISSGLLTVLEPERPYPRELDKLCLSQLTVQVEGLKQVQIPSPEPRPYPEKPYFTKTFSPEIELYEGERLILTAEACGNPIPFIKWYLNGQPLVDSPDHQQTQVGPPVSDVNELQPHPVIMTGHLIMNELFPEDSGLYTCIAENIAGQAEVMSNISVITKTISDTKKPTVQPPEFIKFPESPIRVQPDQELILEVEVKGLPLNSLNWYHNGMIVYSNPNQLIQNIPNTGITRLIVQQIQPDDQGEWLVTATNPAGSCSKCLQIICEEPM</sequence>
<dbReference type="EMBL" id="KL251643">
    <property type="protein sequence ID" value="KGB40920.1"/>
    <property type="molecule type" value="Genomic_DNA"/>
</dbReference>
<dbReference type="InterPro" id="IPR003598">
    <property type="entry name" value="Ig_sub2"/>
</dbReference>
<dbReference type="STRING" id="6185.A0A095A0Y5"/>
<dbReference type="CDD" id="cd00096">
    <property type="entry name" value="Ig"/>
    <property type="match status" value="3"/>
</dbReference>
<keyword evidence="6" id="KW-0393">Immunoglobulin domain</keyword>
<dbReference type="InterPro" id="IPR013783">
    <property type="entry name" value="Ig-like_fold"/>
</dbReference>
<dbReference type="FunFam" id="2.60.40.10:FF:000345">
    <property type="entry name" value="Muscle M-line assembly protein unc-89"/>
    <property type="match status" value="1"/>
</dbReference>
<feature type="domain" description="Ig-like" evidence="7">
    <location>
        <begin position="400"/>
        <end position="491"/>
    </location>
</feature>
<feature type="domain" description="Ig-like" evidence="7">
    <location>
        <begin position="742"/>
        <end position="819"/>
    </location>
</feature>
<evidence type="ECO:0000256" key="3">
    <source>
        <dbReference type="ARBA" id="ARBA00022490"/>
    </source>
</evidence>
<evidence type="ECO:0000313" key="8">
    <source>
        <dbReference type="EMBL" id="KGB40920.1"/>
    </source>
</evidence>
<feature type="domain" description="Ig-like" evidence="7">
    <location>
        <begin position="628"/>
        <end position="729"/>
    </location>
</feature>
<dbReference type="InterPro" id="IPR036179">
    <property type="entry name" value="Ig-like_dom_sf"/>
</dbReference>
<organism evidence="8">
    <name type="scientific">Schistosoma haematobium</name>
    <name type="common">Blood fluke</name>
    <dbReference type="NCBI Taxonomy" id="6185"/>
    <lineage>
        <taxon>Eukaryota</taxon>
        <taxon>Metazoa</taxon>
        <taxon>Spiralia</taxon>
        <taxon>Lophotrochozoa</taxon>
        <taxon>Platyhelminthes</taxon>
        <taxon>Trematoda</taxon>
        <taxon>Digenea</taxon>
        <taxon>Strigeidida</taxon>
        <taxon>Schistosomatoidea</taxon>
        <taxon>Schistosomatidae</taxon>
        <taxon>Schistosoma</taxon>
    </lineage>
</organism>
<gene>
    <name evidence="8" type="ORF">MS3_09412</name>
</gene>
<dbReference type="SMART" id="SM00409">
    <property type="entry name" value="IG"/>
    <property type="match status" value="9"/>
</dbReference>
<comment type="similarity">
    <text evidence="2">Belongs to the protein kinase superfamily. CAMK Ser/Thr protein kinase family.</text>
</comment>
<accession>A0A095A0Y5</accession>
<dbReference type="Pfam" id="PF07679">
    <property type="entry name" value="I-set"/>
    <property type="match status" value="8"/>
</dbReference>
<dbReference type="PANTHER" id="PTHR47633">
    <property type="entry name" value="IMMUNOGLOBULIN"/>
    <property type="match status" value="1"/>
</dbReference>
<comment type="subcellular location">
    <subcellularLocation>
        <location evidence="1">Cytoplasm</location>
    </subcellularLocation>
</comment>
<dbReference type="SMART" id="SM00408">
    <property type="entry name" value="IGc2"/>
    <property type="match status" value="10"/>
</dbReference>
<feature type="domain" description="Ig-like" evidence="7">
    <location>
        <begin position="495"/>
        <end position="586"/>
    </location>
</feature>
<evidence type="ECO:0000256" key="4">
    <source>
        <dbReference type="ARBA" id="ARBA00022737"/>
    </source>
</evidence>
<evidence type="ECO:0000256" key="1">
    <source>
        <dbReference type="ARBA" id="ARBA00004496"/>
    </source>
</evidence>
<feature type="domain" description="Ig-like" evidence="7">
    <location>
        <begin position="1408"/>
        <end position="1491"/>
    </location>
</feature>
<proteinExistence type="inferred from homology"/>
<feature type="domain" description="Ig-like" evidence="7">
    <location>
        <begin position="1499"/>
        <end position="1583"/>
    </location>
</feature>
<feature type="domain" description="Ig-like" evidence="7">
    <location>
        <begin position="825"/>
        <end position="901"/>
    </location>
</feature>